<keyword evidence="1" id="KW-0472">Membrane</keyword>
<feature type="transmembrane region" description="Helical" evidence="1">
    <location>
        <begin position="109"/>
        <end position="128"/>
    </location>
</feature>
<keyword evidence="1" id="KW-0812">Transmembrane</keyword>
<proteinExistence type="predicted"/>
<reference evidence="2 3" key="1">
    <citation type="submission" date="2016-10" db="EMBL/GenBank/DDBJ databases">
        <authorList>
            <person name="Varghese N."/>
            <person name="Submissions S."/>
        </authorList>
    </citation>
    <scope>NUCLEOTIDE SEQUENCE [LARGE SCALE GENOMIC DNA]</scope>
    <source>
        <strain evidence="2 3">DSM 16392</strain>
    </source>
</reference>
<evidence type="ECO:0008006" key="4">
    <source>
        <dbReference type="Google" id="ProtNLM"/>
    </source>
</evidence>
<gene>
    <name evidence="2" type="ORF">SAMN04488518_11755</name>
</gene>
<name>A0A1I4F685_9HYPH</name>
<evidence type="ECO:0000256" key="1">
    <source>
        <dbReference type="SAM" id="Phobius"/>
    </source>
</evidence>
<keyword evidence="1" id="KW-1133">Transmembrane helix</keyword>
<accession>A0A1I4F685</accession>
<dbReference type="Proteomes" id="UP000199598">
    <property type="component" value="Unassembled WGS sequence"/>
</dbReference>
<comment type="caution">
    <text evidence="2">The sequence shown here is derived from an EMBL/GenBank/DDBJ whole genome shotgun (WGS) entry which is preliminary data.</text>
</comment>
<protein>
    <recommendedName>
        <fullName evidence="4">DUF3592 domain-containing protein</fullName>
    </recommendedName>
</protein>
<dbReference type="EMBL" id="FOSK01000017">
    <property type="protein sequence ID" value="SFL12296.1"/>
    <property type="molecule type" value="Genomic_DNA"/>
</dbReference>
<evidence type="ECO:0000313" key="2">
    <source>
        <dbReference type="EMBL" id="SFL12296.1"/>
    </source>
</evidence>
<keyword evidence="3" id="KW-1185">Reference proteome</keyword>
<organism evidence="2 3">
    <name type="scientific">Pseudovibrio ascidiaceicola</name>
    <dbReference type="NCBI Taxonomy" id="285279"/>
    <lineage>
        <taxon>Bacteria</taxon>
        <taxon>Pseudomonadati</taxon>
        <taxon>Pseudomonadota</taxon>
        <taxon>Alphaproteobacteria</taxon>
        <taxon>Hyphomicrobiales</taxon>
        <taxon>Stappiaceae</taxon>
        <taxon>Pseudovibrio</taxon>
    </lineage>
</organism>
<sequence length="135" mass="15457">MADKLVKALLIVLFLSAIASSGSLTHWSVMLGFTTSWHKTLINENVRSDTLVPLDATGNRRYFYSYKSGEKVYLFSSGIHRFLESKMSKNRQIRVFCRSQICSNEPKRVYINVGISAFLLLLLIFALTRQIYEPD</sequence>
<evidence type="ECO:0000313" key="3">
    <source>
        <dbReference type="Proteomes" id="UP000199598"/>
    </source>
</evidence>